<dbReference type="AlphaFoldDB" id="A0A433WJ53"/>
<keyword evidence="1" id="KW-0645">Protease</keyword>
<reference evidence="3" key="1">
    <citation type="submission" date="2020-05" db="EMBL/GenBank/DDBJ databases">
        <title>Chitinophaga laudate sp. nov., isolated from a tropical peat swamp.</title>
        <authorList>
            <person name="Goh C.B.S."/>
            <person name="Lee M.S."/>
            <person name="Parimannan S."/>
            <person name="Pasbakhsh P."/>
            <person name="Yule C.M."/>
            <person name="Rajandas H."/>
            <person name="Loke S."/>
            <person name="Croft L."/>
            <person name="Tan J.B.L."/>
        </authorList>
    </citation>
    <scope>NUCLEOTIDE SEQUENCE</scope>
    <source>
        <strain evidence="3">Mgbs1</strain>
    </source>
</reference>
<dbReference type="OrthoDB" id="9781273at2"/>
<dbReference type="PANTHER" id="PTHR43343">
    <property type="entry name" value="PEPTIDASE S12"/>
    <property type="match status" value="1"/>
</dbReference>
<dbReference type="Pfam" id="PF13180">
    <property type="entry name" value="PDZ_2"/>
    <property type="match status" value="2"/>
</dbReference>
<protein>
    <submittedName>
        <fullName evidence="3">PDZ domain-containing protein</fullName>
    </submittedName>
</protein>
<dbReference type="InterPro" id="IPR001478">
    <property type="entry name" value="PDZ"/>
</dbReference>
<dbReference type="GO" id="GO:0008233">
    <property type="term" value="F:peptidase activity"/>
    <property type="evidence" value="ECO:0007669"/>
    <property type="project" value="UniProtKB-KW"/>
</dbReference>
<name>A0A433WJ53_9BACT</name>
<dbReference type="EMBL" id="RIAR02000001">
    <property type="protein sequence ID" value="NSL89098.1"/>
    <property type="molecule type" value="Genomic_DNA"/>
</dbReference>
<dbReference type="InterPro" id="IPR036034">
    <property type="entry name" value="PDZ_sf"/>
</dbReference>
<proteinExistence type="predicted"/>
<keyword evidence="4" id="KW-1185">Reference proteome</keyword>
<dbReference type="SUPFAM" id="SSF50156">
    <property type="entry name" value="PDZ domain-like"/>
    <property type="match status" value="2"/>
</dbReference>
<accession>A0A433WJ53</accession>
<organism evidence="3 4">
    <name type="scientific">Chitinophaga solisilvae</name>
    <dbReference type="NCBI Taxonomy" id="1233460"/>
    <lineage>
        <taxon>Bacteria</taxon>
        <taxon>Pseudomonadati</taxon>
        <taxon>Bacteroidota</taxon>
        <taxon>Chitinophagia</taxon>
        <taxon>Chitinophagales</taxon>
        <taxon>Chitinophagaceae</taxon>
        <taxon>Chitinophaga</taxon>
    </lineage>
</organism>
<dbReference type="PROSITE" id="PS50106">
    <property type="entry name" value="PDZ"/>
    <property type="match status" value="2"/>
</dbReference>
<dbReference type="PANTHER" id="PTHR43343:SF3">
    <property type="entry name" value="PROTEASE DO-LIKE 8, CHLOROPLASTIC"/>
    <property type="match status" value="1"/>
</dbReference>
<sequence>MKNSIKTLTLVSFSCLALGVANAQEKNAAKGKMGEFDEIVIKRKSGKDGKITVEIKDDNILIDGRKLEQFSNPDISVFRRHITPMNGNNFSFNDGSGRSFDFLNDNDDEENVIPAPVNKAMLGVITEKTTATGATVKTVAKGSAAEKAGIRPGDIITKVDNDVINEPAELFETIGNHEPGDKVTVTYLRNKKENKAIVKLEERKISDSDAGISPLPMPRNRGEMFLFPPVPRGRQGFDDRGWFSNAEEGVKLGIQVQDTENGDGALVINISPDSPGEKAGFKIDDLITSMAGNPVKSAHDVAVAYRTHRSKGTITATIKRNGQEQTVEIKVPKRLNKADL</sequence>
<dbReference type="Gene3D" id="2.30.42.10">
    <property type="match status" value="2"/>
</dbReference>
<evidence type="ECO:0000256" key="2">
    <source>
        <dbReference type="ARBA" id="ARBA00022801"/>
    </source>
</evidence>
<dbReference type="Proteomes" id="UP000281028">
    <property type="component" value="Unassembled WGS sequence"/>
</dbReference>
<gene>
    <name evidence="3" type="ORF">ECE50_019805</name>
</gene>
<dbReference type="SMART" id="SM00228">
    <property type="entry name" value="PDZ"/>
    <property type="match status" value="2"/>
</dbReference>
<evidence type="ECO:0000256" key="1">
    <source>
        <dbReference type="ARBA" id="ARBA00022670"/>
    </source>
</evidence>
<dbReference type="InterPro" id="IPR051201">
    <property type="entry name" value="Chloro_Bact_Ser_Proteases"/>
</dbReference>
<evidence type="ECO:0000313" key="4">
    <source>
        <dbReference type="Proteomes" id="UP000281028"/>
    </source>
</evidence>
<comment type="caution">
    <text evidence="3">The sequence shown here is derived from an EMBL/GenBank/DDBJ whole genome shotgun (WGS) entry which is preliminary data.</text>
</comment>
<keyword evidence="2" id="KW-0378">Hydrolase</keyword>
<evidence type="ECO:0000313" key="3">
    <source>
        <dbReference type="EMBL" id="NSL89098.1"/>
    </source>
</evidence>
<dbReference type="GO" id="GO:0006508">
    <property type="term" value="P:proteolysis"/>
    <property type="evidence" value="ECO:0007669"/>
    <property type="project" value="UniProtKB-KW"/>
</dbReference>